<evidence type="ECO:0000313" key="12">
    <source>
        <dbReference type="Proteomes" id="UP001153148"/>
    </source>
</evidence>
<keyword evidence="12" id="KW-1185">Reference proteome</keyword>
<dbReference type="PANTHER" id="PTHR43775:SF7">
    <property type="entry name" value="FATTY ACID SYNTHASE"/>
    <property type="match status" value="1"/>
</dbReference>
<dbReference type="EMBL" id="CAJPIN010043438">
    <property type="protein sequence ID" value="CAG2065477.1"/>
    <property type="molecule type" value="Genomic_DNA"/>
</dbReference>
<sequence length="234" mass="25353">GLLIGTGTSNQVFSRPSIAAILLTRHDTTRTSILRVGTHWDSRTGLKRAILSPHTVVGGLSQIMHTGDNMPARFPEIEVHGPVEAPHGVDVPLDLGPLPNPSPRWNIKEEVVISGISGRLPESGNIDEFRDQLFAGVDLVTEDERRWPSGLFGLPTRTGKLKDLAHFDASFFGVHAKQAHVMDPQLRMLLELTHEAIVDAELKPAHGHSLSTNNPLSSISSPPITSSPASPLHQ</sequence>
<keyword evidence="3" id="KW-0276">Fatty acid metabolism</keyword>
<organism evidence="11 12">
    <name type="scientific">Timema podura</name>
    <name type="common">Walking stick</name>
    <dbReference type="NCBI Taxonomy" id="61482"/>
    <lineage>
        <taxon>Eukaryota</taxon>
        <taxon>Metazoa</taxon>
        <taxon>Ecdysozoa</taxon>
        <taxon>Arthropoda</taxon>
        <taxon>Hexapoda</taxon>
        <taxon>Insecta</taxon>
        <taxon>Pterygota</taxon>
        <taxon>Neoptera</taxon>
        <taxon>Polyneoptera</taxon>
        <taxon>Phasmatodea</taxon>
        <taxon>Timematodea</taxon>
        <taxon>Timematoidea</taxon>
        <taxon>Timematidae</taxon>
        <taxon>Timema</taxon>
    </lineage>
</organism>
<evidence type="ECO:0000313" key="11">
    <source>
        <dbReference type="EMBL" id="CAG2065477.1"/>
    </source>
</evidence>
<dbReference type="Proteomes" id="UP001153148">
    <property type="component" value="Unassembled WGS sequence"/>
</dbReference>
<keyword evidence="1" id="KW-0596">Phosphopantetheine</keyword>
<gene>
    <name evidence="11" type="ORF">TPAB3V08_LOCUS12421</name>
</gene>
<accession>A0ABN7PEE5</accession>
<feature type="compositionally biased region" description="Low complexity" evidence="9">
    <location>
        <begin position="209"/>
        <end position="234"/>
    </location>
</feature>
<evidence type="ECO:0000256" key="9">
    <source>
        <dbReference type="SAM" id="MobiDB-lite"/>
    </source>
</evidence>
<evidence type="ECO:0000256" key="8">
    <source>
        <dbReference type="ARBA" id="ARBA00023268"/>
    </source>
</evidence>
<evidence type="ECO:0000256" key="7">
    <source>
        <dbReference type="ARBA" id="ARBA00023160"/>
    </source>
</evidence>
<feature type="region of interest" description="Disordered" evidence="9">
    <location>
        <begin position="206"/>
        <end position="234"/>
    </location>
</feature>
<evidence type="ECO:0000256" key="5">
    <source>
        <dbReference type="ARBA" id="ARBA00023002"/>
    </source>
</evidence>
<comment type="caution">
    <text evidence="11">The sequence shown here is derived from an EMBL/GenBank/DDBJ whole genome shotgun (WGS) entry which is preliminary data.</text>
</comment>
<evidence type="ECO:0000256" key="6">
    <source>
        <dbReference type="ARBA" id="ARBA00023098"/>
    </source>
</evidence>
<keyword evidence="2" id="KW-0444">Lipid biosynthesis</keyword>
<keyword evidence="8" id="KW-0511">Multifunctional enzyme</keyword>
<evidence type="ECO:0000256" key="2">
    <source>
        <dbReference type="ARBA" id="ARBA00022516"/>
    </source>
</evidence>
<dbReference type="SUPFAM" id="SSF53901">
    <property type="entry name" value="Thiolase-like"/>
    <property type="match status" value="1"/>
</dbReference>
<evidence type="ECO:0000256" key="4">
    <source>
        <dbReference type="ARBA" id="ARBA00022857"/>
    </source>
</evidence>
<proteinExistence type="predicted"/>
<dbReference type="InterPro" id="IPR050091">
    <property type="entry name" value="PKS_NRPS_Biosynth_Enz"/>
</dbReference>
<keyword evidence="6" id="KW-0443">Lipid metabolism</keyword>
<evidence type="ECO:0000256" key="1">
    <source>
        <dbReference type="ARBA" id="ARBA00022450"/>
    </source>
</evidence>
<feature type="non-terminal residue" evidence="11">
    <location>
        <position position="1"/>
    </location>
</feature>
<dbReference type="InterPro" id="IPR014030">
    <property type="entry name" value="Ketoacyl_synth_N"/>
</dbReference>
<evidence type="ECO:0000256" key="3">
    <source>
        <dbReference type="ARBA" id="ARBA00022832"/>
    </source>
</evidence>
<dbReference type="Gene3D" id="3.40.47.10">
    <property type="match status" value="1"/>
</dbReference>
<dbReference type="PANTHER" id="PTHR43775">
    <property type="entry name" value="FATTY ACID SYNTHASE"/>
    <property type="match status" value="1"/>
</dbReference>
<protein>
    <recommendedName>
        <fullName evidence="10">Beta-ketoacyl synthase-like N-terminal domain-containing protein</fullName>
    </recommendedName>
</protein>
<evidence type="ECO:0000259" key="10">
    <source>
        <dbReference type="Pfam" id="PF00109"/>
    </source>
</evidence>
<name>A0ABN7PEE5_TIMPD</name>
<reference evidence="11" key="1">
    <citation type="submission" date="2021-03" db="EMBL/GenBank/DDBJ databases">
        <authorList>
            <person name="Tran Van P."/>
        </authorList>
    </citation>
    <scope>NUCLEOTIDE SEQUENCE</scope>
</reference>
<keyword evidence="4" id="KW-0521">NADP</keyword>
<keyword evidence="7" id="KW-0275">Fatty acid biosynthesis</keyword>
<feature type="domain" description="Beta-ketoacyl synthase-like N-terminal" evidence="10">
    <location>
        <begin position="109"/>
        <end position="206"/>
    </location>
</feature>
<dbReference type="Pfam" id="PF00109">
    <property type="entry name" value="ketoacyl-synt"/>
    <property type="match status" value="1"/>
</dbReference>
<keyword evidence="5" id="KW-0560">Oxidoreductase</keyword>
<dbReference type="InterPro" id="IPR016039">
    <property type="entry name" value="Thiolase-like"/>
</dbReference>